<name>A0A971S1M1_9BACT</name>
<dbReference type="AlphaFoldDB" id="A0A971S1M1"/>
<reference evidence="1" key="2">
    <citation type="submission" date="2020-01" db="EMBL/GenBank/DDBJ databases">
        <authorList>
            <person name="Campanaro S."/>
        </authorList>
    </citation>
    <scope>NUCLEOTIDE SEQUENCE</scope>
    <source>
        <strain evidence="1">AS06rmzACSIP_7</strain>
    </source>
</reference>
<evidence type="ECO:0000313" key="1">
    <source>
        <dbReference type="EMBL" id="NLW36256.1"/>
    </source>
</evidence>
<dbReference type="Proteomes" id="UP000777265">
    <property type="component" value="Unassembled WGS sequence"/>
</dbReference>
<reference evidence="1" key="1">
    <citation type="journal article" date="2020" name="Biotechnol. Biofuels">
        <title>New insights from the biogas microbiome by comprehensive genome-resolved metagenomics of nearly 1600 species originating from multiple anaerobic digesters.</title>
        <authorList>
            <person name="Campanaro S."/>
            <person name="Treu L."/>
            <person name="Rodriguez-R L.M."/>
            <person name="Kovalovszki A."/>
            <person name="Ziels R.M."/>
            <person name="Maus I."/>
            <person name="Zhu X."/>
            <person name="Kougias P.G."/>
            <person name="Basile A."/>
            <person name="Luo G."/>
            <person name="Schluter A."/>
            <person name="Konstantinidis K.T."/>
            <person name="Angelidaki I."/>
        </authorList>
    </citation>
    <scope>NUCLEOTIDE SEQUENCE</scope>
    <source>
        <strain evidence="1">AS06rmzACSIP_7</strain>
    </source>
</reference>
<protein>
    <submittedName>
        <fullName evidence="1">Uncharacterized protein</fullName>
    </submittedName>
</protein>
<dbReference type="EMBL" id="JAAYEE010000226">
    <property type="protein sequence ID" value="NLW36256.1"/>
    <property type="molecule type" value="Genomic_DNA"/>
</dbReference>
<proteinExistence type="predicted"/>
<organism evidence="1 2">
    <name type="scientific">Syntrophorhabdus aromaticivorans</name>
    <dbReference type="NCBI Taxonomy" id="328301"/>
    <lineage>
        <taxon>Bacteria</taxon>
        <taxon>Pseudomonadati</taxon>
        <taxon>Thermodesulfobacteriota</taxon>
        <taxon>Syntrophorhabdia</taxon>
        <taxon>Syntrophorhabdales</taxon>
        <taxon>Syntrophorhabdaceae</taxon>
        <taxon>Syntrophorhabdus</taxon>
    </lineage>
</organism>
<comment type="caution">
    <text evidence="1">The sequence shown here is derived from an EMBL/GenBank/DDBJ whole genome shotgun (WGS) entry which is preliminary data.</text>
</comment>
<accession>A0A971S1M1</accession>
<evidence type="ECO:0000313" key="2">
    <source>
        <dbReference type="Proteomes" id="UP000777265"/>
    </source>
</evidence>
<sequence length="110" mass="12347">MDQRIRENLKEVLNTRHLNICVEVDKIKNLLLACEHAAVYAEENSGTLHEPPEWSLIFQVAGETTEKIVKAADDLFDAVIDEIDKIQAAQNEEKYCGAAREIQRKAAVVG</sequence>
<gene>
    <name evidence="1" type="ORF">GXY80_12400</name>
</gene>